<keyword evidence="2" id="KW-0732">Signal</keyword>
<keyword evidence="4" id="KW-1185">Reference proteome</keyword>
<evidence type="ECO:0000313" key="3">
    <source>
        <dbReference type="EMBL" id="MEF2155686.1"/>
    </source>
</evidence>
<feature type="region of interest" description="Disordered" evidence="1">
    <location>
        <begin position="35"/>
        <end position="54"/>
    </location>
</feature>
<dbReference type="RefSeq" id="WP_331703704.1">
    <property type="nucleotide sequence ID" value="NZ_JAZHBO010000002.1"/>
</dbReference>
<reference evidence="3 4" key="1">
    <citation type="submission" date="2024-01" db="EMBL/GenBank/DDBJ databases">
        <title>Novel species of the genus Luteimonas isolated from rivers.</title>
        <authorList>
            <person name="Lu H."/>
        </authorList>
    </citation>
    <scope>NUCLEOTIDE SEQUENCE [LARGE SCALE GENOMIC DNA]</scope>
    <source>
        <strain evidence="3 4">FXH3W</strain>
    </source>
</reference>
<dbReference type="Proteomes" id="UP001356170">
    <property type="component" value="Unassembled WGS sequence"/>
</dbReference>
<organism evidence="3 4">
    <name type="scientific">Aquilutibacter rugosus</name>
    <dbReference type="NCBI Taxonomy" id="3115820"/>
    <lineage>
        <taxon>Bacteria</taxon>
        <taxon>Pseudomonadati</taxon>
        <taxon>Pseudomonadota</taxon>
        <taxon>Gammaproteobacteria</taxon>
        <taxon>Lysobacterales</taxon>
        <taxon>Lysobacteraceae</taxon>
        <taxon>Aquilutibacter</taxon>
    </lineage>
</organism>
<sequence length="796" mass="86834">MSGHSGVRFSRRVLCALTFGFSAVANAFGQTPPHDDCAPLGNGSGPQKQQGAVAPVAQTNAPSQGLLEALQRQYGMKPENVKMAPSYSRPVDESDLGRKSKCTSAGKQASSIVAPSVGSVTVKGVIGTKDDTKRIIGRDLLDNPDEPYVQQVLAKTPGMTVTNRGVSMLGLGERATRILVDGRRPPIGFRLSGVRGSDVERIEYTFGSDAAYAGQGFAGTINIVMRRNSVKARSNLSLSMSGGSDTGVILGISATRPLGTYSSHSLNIQALDMDTGGRFPDSALTRWRGLIRPQGETTNRSLGSSSTSSRNAFYSLTTLLPDSSSIRYSLRSTRNETAGQVEVEGWAGEHLDLELRNRAIRNLEVGSGAGMDWRKVLESGATATVAMNYSKNDSEYSTRFEFFPGSIGQLIAPNFSRGERIRRNLELDGSYQWPQIAGITPEVGFDFARSEYSNRGDWFKSDTGTGSHGYQDLGQYSTKSIYAKVVRKMGPSIAVNAGLRKTWYQFEGTLTSTGDRSFDFSGNWIEPSVTVNFSNRQPGDTSLSFSRSVSPPTVERILVRDMPALGAENMPLNATSVGGERGRNISTIDSLVLTSDLIRNSSPNLFLSFSYRRLENVQADRIYLDGGTWLRQPWALDRAQVFGASVTVKKDLKLTKWLPGTLQLQGSSSFNRVSPISETPRANTLQDFPKSAAEFAASYRNGPYSLNARVIFRNEGRQYRGPGYYSESVAPALATIGMGYRVNPLWSLGFSVIRLNQGVSENTFLFDDGRHFMQTTSRNRSAPMFTFSISRSNQEK</sequence>
<evidence type="ECO:0000256" key="1">
    <source>
        <dbReference type="SAM" id="MobiDB-lite"/>
    </source>
</evidence>
<dbReference type="EMBL" id="JAZHBO010000002">
    <property type="protein sequence ID" value="MEF2155686.1"/>
    <property type="molecule type" value="Genomic_DNA"/>
</dbReference>
<proteinExistence type="predicted"/>
<name>A0ABU7UYV7_9GAMM</name>
<evidence type="ECO:0000256" key="2">
    <source>
        <dbReference type="SAM" id="SignalP"/>
    </source>
</evidence>
<feature type="region of interest" description="Disordered" evidence="1">
    <location>
        <begin position="82"/>
        <end position="107"/>
    </location>
</feature>
<dbReference type="InterPro" id="IPR037066">
    <property type="entry name" value="Plug_dom_sf"/>
</dbReference>
<accession>A0ABU7UYV7</accession>
<comment type="caution">
    <text evidence="3">The sequence shown here is derived from an EMBL/GenBank/DDBJ whole genome shotgun (WGS) entry which is preliminary data.</text>
</comment>
<evidence type="ECO:0000313" key="4">
    <source>
        <dbReference type="Proteomes" id="UP001356170"/>
    </source>
</evidence>
<feature type="signal peptide" evidence="2">
    <location>
        <begin position="1"/>
        <end position="27"/>
    </location>
</feature>
<feature type="chain" id="PRO_5047141990" evidence="2">
    <location>
        <begin position="28"/>
        <end position="796"/>
    </location>
</feature>
<gene>
    <name evidence="3" type="ORF">V3390_05485</name>
</gene>
<keyword evidence="3" id="KW-0675">Receptor</keyword>
<dbReference type="Gene3D" id="2.170.130.10">
    <property type="entry name" value="TonB-dependent receptor, plug domain"/>
    <property type="match status" value="1"/>
</dbReference>
<protein>
    <submittedName>
        <fullName evidence="3">TonB-dependent receptor plug domain-containing protein</fullName>
    </submittedName>
</protein>
<dbReference type="SUPFAM" id="SSF56935">
    <property type="entry name" value="Porins"/>
    <property type="match status" value="1"/>
</dbReference>